<comment type="domain">
    <text evidence="14">The Q motif is unique to and characteristic of the DEAD box family of RNA helicases and controls ATP binding and hydrolysis.</text>
</comment>
<evidence type="ECO:0000256" key="10">
    <source>
        <dbReference type="ARBA" id="ARBA00023242"/>
    </source>
</evidence>
<dbReference type="Proteomes" id="UP000053317">
    <property type="component" value="Unassembled WGS sequence"/>
</dbReference>
<evidence type="ECO:0000313" key="18">
    <source>
        <dbReference type="EMBL" id="KKY18531.1"/>
    </source>
</evidence>
<dbReference type="InterPro" id="IPR011545">
    <property type="entry name" value="DEAD/DEAH_box_helicase_dom"/>
</dbReference>
<dbReference type="CDD" id="cd17960">
    <property type="entry name" value="DEADc_DDX55"/>
    <property type="match status" value="1"/>
</dbReference>
<accession>A0A0G2E856</accession>
<dbReference type="CDD" id="cd18787">
    <property type="entry name" value="SF2_C_DEAD"/>
    <property type="match status" value="1"/>
</dbReference>
<evidence type="ECO:0000256" key="13">
    <source>
        <dbReference type="ARBA" id="ARBA00038757"/>
    </source>
</evidence>
<dbReference type="EC" id="3.6.4.13" evidence="14"/>
<evidence type="ECO:0000256" key="15">
    <source>
        <dbReference type="SAM" id="MobiDB-lite"/>
    </source>
</evidence>
<feature type="domain" description="Helicase ATP-binding" evidence="16">
    <location>
        <begin position="1"/>
        <end position="202"/>
    </location>
</feature>
<dbReference type="InterPro" id="IPR025313">
    <property type="entry name" value="SPB4-like_CTE"/>
</dbReference>
<comment type="subunit">
    <text evidence="13">Component of pre-60S ribosomal complexes.</text>
</comment>
<dbReference type="EMBL" id="LCWF01000120">
    <property type="protein sequence ID" value="KKY18531.1"/>
    <property type="molecule type" value="Genomic_DNA"/>
</dbReference>
<evidence type="ECO:0000256" key="4">
    <source>
        <dbReference type="ARBA" id="ARBA00022741"/>
    </source>
</evidence>
<dbReference type="PROSITE" id="PS51194">
    <property type="entry name" value="HELICASE_CTER"/>
    <property type="match status" value="1"/>
</dbReference>
<keyword evidence="7 14" id="KW-0067">ATP-binding</keyword>
<dbReference type="GO" id="GO:0005730">
    <property type="term" value="C:nucleolus"/>
    <property type="evidence" value="ECO:0007669"/>
    <property type="project" value="UniProtKB-SubCell"/>
</dbReference>
<sequence>MGYKDVVVEAVTGSGKTLAFLIPVLERLLRLDEPTKKHHVGGIVLAPTRELASQIYDVAKTILVFHGPSKAAFDLLDGSGESTAEVYPKNTTKVIPQLLLGGSTTAAQDLSQFLRTSPNLLISTPGRLLEILSSPHVHCPQSSFEVLVLDEADRLLDMGFKEDLQKILKLLPKQRRTGLFSASVSEAVDQIIRVGLRNPVRIAVKVKGAHGAEDRRTPASLQMKYMTTPASYKIPALAKLIRDLEPTPAKTIVYLSTCAAVDYFQHLMPSVLPDGVSLVPLHGKHPSNVRQKNFARFINAASPVVLLTTDVAARGLDVPSVDLVVQIDPPSDPKVFLHRCGRAGRAGRKGLSIVFLQPGREEDYVSFLEVRQTPVQPLHQPDVGISEDQSTAVTQKLRAMVREDRALHDKAQKAFVSWVRSYSKHQASSIFRMDDLDWDDLARGWALLRLPKMPELKKWQGDRFMVKDIDWDNYGYKDKRREKQRKLALAEFQENGHYQGTKPTAPQKSQTTPWSQKIEKKVDKEKRRSKKLARRENERFTKMTEEERQAEEQTKRMIEDVKRQREAGQDEVFEGGAACNKIQTQQHRMSRRAGSSGLVAVVVGGTGGIGKAFVKSLAINTNSPKIYIVGRNEQVLDSLKTELTSLNSSGTYIPIPCRDLSLIKEVDAVSRKIKSQEEKIDILYQSQGYVSFGKRDENEEGLDKLASVRYYGKIRFILNFLDQLEAAPSPRVIIVLAAGLEGSIFPDDLGMRNPKNDGFLNAASSTATFVTLSLEKLHQKHPKISFVHLYPGITKTDLFKTEHLGPVAKFILNWVLFPISHLAAYSADEVGQRALYAATNGRFRVQAPSRQASGLPLAEGSDGEVGSGVYTLNQYTDPVHNDKVLKPYRSQGFREKIWEHTIEEFETALAK</sequence>
<dbReference type="SMART" id="SM01178">
    <property type="entry name" value="DUF4217"/>
    <property type="match status" value="1"/>
</dbReference>
<dbReference type="SUPFAM" id="SSF52540">
    <property type="entry name" value="P-loop containing nucleoside triphosphate hydrolases"/>
    <property type="match status" value="1"/>
</dbReference>
<comment type="function">
    <text evidence="14">RNA helicase.</text>
</comment>
<reference evidence="18 19" key="2">
    <citation type="submission" date="2015-05" db="EMBL/GenBank/DDBJ databases">
        <authorList>
            <person name="Morales-Cruz A."/>
            <person name="Amrine K.C."/>
            <person name="Cantu D."/>
        </authorList>
    </citation>
    <scope>NUCLEOTIDE SEQUENCE [LARGE SCALE GENOMIC DNA]</scope>
    <source>
        <strain evidence="18">UCRPC4</strain>
    </source>
</reference>
<dbReference type="SMART" id="SM00487">
    <property type="entry name" value="DEXDc"/>
    <property type="match status" value="1"/>
</dbReference>
<dbReference type="GO" id="GO:0016887">
    <property type="term" value="F:ATP hydrolysis activity"/>
    <property type="evidence" value="ECO:0007669"/>
    <property type="project" value="RHEA"/>
</dbReference>
<feature type="domain" description="Helicase C-terminal" evidence="17">
    <location>
        <begin position="236"/>
        <end position="386"/>
    </location>
</feature>
<dbReference type="Pfam" id="PF23681">
    <property type="entry name" value="CTT_SPB4"/>
    <property type="match status" value="1"/>
</dbReference>
<proteinExistence type="inferred from homology"/>
<dbReference type="GO" id="GO:0003723">
    <property type="term" value="F:RNA binding"/>
    <property type="evidence" value="ECO:0007669"/>
    <property type="project" value="UniProtKB-UniRule"/>
</dbReference>
<feature type="compositionally biased region" description="Polar residues" evidence="15">
    <location>
        <begin position="496"/>
        <end position="515"/>
    </location>
</feature>
<name>A0A0G2E856_PHACM</name>
<keyword evidence="4 14" id="KW-0547">Nucleotide-binding</keyword>
<keyword evidence="5 14" id="KW-0378">Hydrolase</keyword>
<comment type="caution">
    <text evidence="18">The sequence shown here is derived from an EMBL/GenBank/DDBJ whole genome shotgun (WGS) entry which is preliminary data.</text>
</comment>
<feature type="region of interest" description="Disordered" evidence="15">
    <location>
        <begin position="493"/>
        <end position="556"/>
    </location>
</feature>
<keyword evidence="10" id="KW-0539">Nucleus</keyword>
<dbReference type="GO" id="GO:0006364">
    <property type="term" value="P:rRNA processing"/>
    <property type="evidence" value="ECO:0007669"/>
    <property type="project" value="UniProtKB-KW"/>
</dbReference>
<evidence type="ECO:0000256" key="9">
    <source>
        <dbReference type="ARBA" id="ARBA00023054"/>
    </source>
</evidence>
<dbReference type="PROSITE" id="PS51192">
    <property type="entry name" value="HELICASE_ATP_BIND_1"/>
    <property type="match status" value="1"/>
</dbReference>
<dbReference type="AlphaFoldDB" id="A0A0G2E856"/>
<dbReference type="Pfam" id="PF13959">
    <property type="entry name" value="CTE_SPB4"/>
    <property type="match status" value="1"/>
</dbReference>
<dbReference type="Pfam" id="PF00271">
    <property type="entry name" value="Helicase_C"/>
    <property type="match status" value="1"/>
</dbReference>
<dbReference type="SUPFAM" id="SSF51735">
    <property type="entry name" value="NAD(P)-binding Rossmann-fold domains"/>
    <property type="match status" value="1"/>
</dbReference>
<comment type="catalytic activity">
    <reaction evidence="14">
        <text>ATP + H2O = ADP + phosphate + H(+)</text>
        <dbReference type="Rhea" id="RHEA:13065"/>
        <dbReference type="ChEBI" id="CHEBI:15377"/>
        <dbReference type="ChEBI" id="CHEBI:15378"/>
        <dbReference type="ChEBI" id="CHEBI:30616"/>
        <dbReference type="ChEBI" id="CHEBI:43474"/>
        <dbReference type="ChEBI" id="CHEBI:456216"/>
        <dbReference type="EC" id="3.6.4.13"/>
    </reaction>
</comment>
<keyword evidence="9" id="KW-0175">Coiled coil</keyword>
<dbReference type="InterPro" id="IPR000629">
    <property type="entry name" value="RNA-helicase_DEAD-box_CS"/>
</dbReference>
<dbReference type="InterPro" id="IPR036291">
    <property type="entry name" value="NAD(P)-bd_dom_sf"/>
</dbReference>
<dbReference type="SMART" id="SM00490">
    <property type="entry name" value="HELICc"/>
    <property type="match status" value="1"/>
</dbReference>
<dbReference type="Gene3D" id="3.40.50.720">
    <property type="entry name" value="NAD(P)-binding Rossmann-like Domain"/>
    <property type="match status" value="1"/>
</dbReference>
<dbReference type="InterPro" id="IPR056330">
    <property type="entry name" value="CTT_SPB4"/>
</dbReference>
<feature type="compositionally biased region" description="Basic and acidic residues" evidence="15">
    <location>
        <begin position="534"/>
        <end position="556"/>
    </location>
</feature>
<keyword evidence="2" id="KW-0690">Ribosome biogenesis</keyword>
<dbReference type="GO" id="GO:0003724">
    <property type="term" value="F:RNA helicase activity"/>
    <property type="evidence" value="ECO:0007669"/>
    <property type="project" value="UniProtKB-EC"/>
</dbReference>
<keyword evidence="6 14" id="KW-0347">Helicase</keyword>
<comment type="similarity">
    <text evidence="12">Belongs to the DEAD box helicase family. DDX55/SPB4 subfamily.</text>
</comment>
<dbReference type="GO" id="GO:0005524">
    <property type="term" value="F:ATP binding"/>
    <property type="evidence" value="ECO:0007669"/>
    <property type="project" value="UniProtKB-UniRule"/>
</dbReference>
<evidence type="ECO:0000256" key="8">
    <source>
        <dbReference type="ARBA" id="ARBA00022884"/>
    </source>
</evidence>
<evidence type="ECO:0000256" key="3">
    <source>
        <dbReference type="ARBA" id="ARBA00022552"/>
    </source>
</evidence>
<dbReference type="InterPro" id="IPR001650">
    <property type="entry name" value="Helicase_C-like"/>
</dbReference>
<keyword evidence="19" id="KW-1185">Reference proteome</keyword>
<evidence type="ECO:0000256" key="7">
    <source>
        <dbReference type="ARBA" id="ARBA00022840"/>
    </source>
</evidence>
<evidence type="ECO:0000256" key="6">
    <source>
        <dbReference type="ARBA" id="ARBA00022806"/>
    </source>
</evidence>
<dbReference type="PROSITE" id="PS00039">
    <property type="entry name" value="DEAD_ATP_HELICASE"/>
    <property type="match status" value="1"/>
</dbReference>
<feature type="compositionally biased region" description="Basic and acidic residues" evidence="15">
    <location>
        <begin position="517"/>
        <end position="526"/>
    </location>
</feature>
<evidence type="ECO:0000259" key="17">
    <source>
        <dbReference type="PROSITE" id="PS51194"/>
    </source>
</evidence>
<evidence type="ECO:0000256" key="14">
    <source>
        <dbReference type="RuleBase" id="RU365068"/>
    </source>
</evidence>
<protein>
    <recommendedName>
        <fullName evidence="14">ATP-dependent RNA helicase</fullName>
        <ecNumber evidence="14">3.6.4.13</ecNumber>
    </recommendedName>
</protein>
<evidence type="ECO:0000256" key="12">
    <source>
        <dbReference type="ARBA" id="ARBA00038002"/>
    </source>
</evidence>
<dbReference type="InterPro" id="IPR014001">
    <property type="entry name" value="Helicase_ATP-bd"/>
</dbReference>
<dbReference type="Gene3D" id="3.40.50.300">
    <property type="entry name" value="P-loop containing nucleotide triphosphate hydrolases"/>
    <property type="match status" value="2"/>
</dbReference>
<dbReference type="OrthoDB" id="7396459at2759"/>
<organism evidence="18 19">
    <name type="scientific">Phaeomoniella chlamydospora</name>
    <name type="common">Phaeoacremonium chlamydosporum</name>
    <dbReference type="NCBI Taxonomy" id="158046"/>
    <lineage>
        <taxon>Eukaryota</taxon>
        <taxon>Fungi</taxon>
        <taxon>Dikarya</taxon>
        <taxon>Ascomycota</taxon>
        <taxon>Pezizomycotina</taxon>
        <taxon>Eurotiomycetes</taxon>
        <taxon>Chaetothyriomycetidae</taxon>
        <taxon>Phaeomoniellales</taxon>
        <taxon>Phaeomoniellaceae</taxon>
        <taxon>Phaeomoniella</taxon>
    </lineage>
</organism>
<dbReference type="InterPro" id="IPR027417">
    <property type="entry name" value="P-loop_NTPase"/>
</dbReference>
<dbReference type="Pfam" id="PF00106">
    <property type="entry name" value="adh_short"/>
    <property type="match status" value="1"/>
</dbReference>
<reference evidence="18 19" key="1">
    <citation type="submission" date="2015-05" db="EMBL/GenBank/DDBJ databases">
        <title>Distinctive expansion of gene families associated with plant cell wall degradation and secondary metabolism in the genomes of grapevine trunk pathogens.</title>
        <authorList>
            <person name="Lawrence D.P."/>
            <person name="Travadon R."/>
            <person name="Rolshausen P.E."/>
            <person name="Baumgartner K."/>
        </authorList>
    </citation>
    <scope>NUCLEOTIDE SEQUENCE [LARGE SCALE GENOMIC DNA]</scope>
    <source>
        <strain evidence="18">UCRPC4</strain>
    </source>
</reference>
<gene>
    <name evidence="18" type="ORF">UCRPC4_g04867</name>
</gene>
<dbReference type="PANTHER" id="PTHR24031">
    <property type="entry name" value="RNA HELICASE"/>
    <property type="match status" value="1"/>
</dbReference>
<comment type="function">
    <text evidence="11">ATP-binding RNA helicase involved in the biogenesis of 60S ribosomal subunits. Binds 90S pre-ribosomal particles and dissociates from pre-60S ribosomal particles after processing of 27SB pre-rRNA. Required for the normal formation of 18S rRNA through the processing of pre-rRNAs at sites A0, A1 and A2, and the normal formation of 25S and 5.8S rRNAs through the processing of pre-rRNAs at sites C1 and C2.</text>
</comment>
<evidence type="ECO:0000256" key="1">
    <source>
        <dbReference type="ARBA" id="ARBA00004604"/>
    </source>
</evidence>
<evidence type="ECO:0000256" key="11">
    <source>
        <dbReference type="ARBA" id="ARBA00037566"/>
    </source>
</evidence>
<dbReference type="Pfam" id="PF00270">
    <property type="entry name" value="DEAD"/>
    <property type="match status" value="1"/>
</dbReference>
<comment type="subcellular location">
    <subcellularLocation>
        <location evidence="1">Nucleus</location>
        <location evidence="1">Nucleolus</location>
    </subcellularLocation>
</comment>
<keyword evidence="8 14" id="KW-0694">RNA-binding</keyword>
<evidence type="ECO:0000256" key="5">
    <source>
        <dbReference type="ARBA" id="ARBA00022801"/>
    </source>
</evidence>
<evidence type="ECO:0000313" key="19">
    <source>
        <dbReference type="Proteomes" id="UP000053317"/>
    </source>
</evidence>
<dbReference type="InterPro" id="IPR002347">
    <property type="entry name" value="SDR_fam"/>
</dbReference>
<evidence type="ECO:0000256" key="2">
    <source>
        <dbReference type="ARBA" id="ARBA00022517"/>
    </source>
</evidence>
<evidence type="ECO:0000259" key="16">
    <source>
        <dbReference type="PROSITE" id="PS51192"/>
    </source>
</evidence>
<keyword evidence="3" id="KW-0698">rRNA processing</keyword>